<dbReference type="AlphaFoldDB" id="A0A2S7ST51"/>
<evidence type="ECO:0000313" key="2">
    <source>
        <dbReference type="Proteomes" id="UP000239872"/>
    </source>
</evidence>
<gene>
    <name evidence="1" type="ORF">CJD36_017765</name>
</gene>
<dbReference type="Proteomes" id="UP000239872">
    <property type="component" value="Unassembled WGS sequence"/>
</dbReference>
<name>A0A2S7ST51_9BACT</name>
<organism evidence="1 2">
    <name type="scientific">Flavipsychrobacter stenotrophus</name>
    <dbReference type="NCBI Taxonomy" id="2077091"/>
    <lineage>
        <taxon>Bacteria</taxon>
        <taxon>Pseudomonadati</taxon>
        <taxon>Bacteroidota</taxon>
        <taxon>Chitinophagia</taxon>
        <taxon>Chitinophagales</taxon>
        <taxon>Chitinophagaceae</taxon>
        <taxon>Flavipsychrobacter</taxon>
    </lineage>
</organism>
<proteinExistence type="predicted"/>
<evidence type="ECO:0000313" key="1">
    <source>
        <dbReference type="EMBL" id="PQJ09775.1"/>
    </source>
</evidence>
<accession>A0A2S7ST51</accession>
<comment type="caution">
    <text evidence="1">The sequence shown here is derived from an EMBL/GenBank/DDBJ whole genome shotgun (WGS) entry which is preliminary data.</text>
</comment>
<protein>
    <submittedName>
        <fullName evidence="1">Uncharacterized protein</fullName>
    </submittedName>
</protein>
<sequence length="235" mass="28176">MEDKGEQGKFFIHSGFTGNMFTWVFGNREIPYRSNEVNRLRSEYIFFVIWKNKAKRGFIKTEKRRRKMRIIILLIFCLLQYDCLSQLRKAFDTSLKMDYINEKKVHLFDRHYGLKYYLPYEVHVVLDSIVGSLLDNNSSYKKERYIVEYSTYGDTVALYGYKFRAISKKFAKSDRVSLVYRKSNRYLEITNVKMPLFFKSDQINTSLTFAFTHYFFYIKFVRNNNGTANILEFGQ</sequence>
<reference evidence="1 2" key="1">
    <citation type="submission" date="2018-01" db="EMBL/GenBank/DDBJ databases">
        <title>A novel member of the phylum Bacteroidetes isolated from glacier ice.</title>
        <authorList>
            <person name="Liu Q."/>
            <person name="Xin Y.-H."/>
        </authorList>
    </citation>
    <scope>NUCLEOTIDE SEQUENCE [LARGE SCALE GENOMIC DNA]</scope>
    <source>
        <strain evidence="1 2">RB1R16</strain>
    </source>
</reference>
<dbReference type="EMBL" id="PPSL01000005">
    <property type="protein sequence ID" value="PQJ09775.1"/>
    <property type="molecule type" value="Genomic_DNA"/>
</dbReference>
<keyword evidence="2" id="KW-1185">Reference proteome</keyword>